<feature type="compositionally biased region" description="Basic and acidic residues" evidence="1">
    <location>
        <begin position="1"/>
        <end position="16"/>
    </location>
</feature>
<dbReference type="AlphaFoldDB" id="A0AAD5X4H2"/>
<dbReference type="Proteomes" id="UP001212841">
    <property type="component" value="Unassembled WGS sequence"/>
</dbReference>
<accession>A0AAD5X4H2</accession>
<gene>
    <name evidence="3" type="ORF">HK097_007549</name>
</gene>
<evidence type="ECO:0000313" key="3">
    <source>
        <dbReference type="EMBL" id="KAJ3051429.1"/>
    </source>
</evidence>
<dbReference type="Pfam" id="PF13921">
    <property type="entry name" value="Myb_DNA-bind_6"/>
    <property type="match status" value="1"/>
</dbReference>
<name>A0AAD5X4H2_9FUNG</name>
<sequence>MAQNKVEVDITKNEPKRKLKMGLVSIMSTTRSPAAEDDLPAAEPEINTPPASSSRPKRRRTTKSDTSAASPTPEEPTADASSSSTRQRKKAVPWSAEENAKLLTAIGASVSWPKVAKEVGTRDGSTCQMRWKTLVKKLDGA</sequence>
<keyword evidence="4" id="KW-1185">Reference proteome</keyword>
<dbReference type="SMART" id="SM00717">
    <property type="entry name" value="SANT"/>
    <property type="match status" value="1"/>
</dbReference>
<proteinExistence type="predicted"/>
<evidence type="ECO:0000259" key="2">
    <source>
        <dbReference type="PROSITE" id="PS50090"/>
    </source>
</evidence>
<evidence type="ECO:0000256" key="1">
    <source>
        <dbReference type="SAM" id="MobiDB-lite"/>
    </source>
</evidence>
<reference evidence="3" key="1">
    <citation type="submission" date="2020-05" db="EMBL/GenBank/DDBJ databases">
        <title>Phylogenomic resolution of chytrid fungi.</title>
        <authorList>
            <person name="Stajich J.E."/>
            <person name="Amses K."/>
            <person name="Simmons R."/>
            <person name="Seto K."/>
            <person name="Myers J."/>
            <person name="Bonds A."/>
            <person name="Quandt C.A."/>
            <person name="Barry K."/>
            <person name="Liu P."/>
            <person name="Grigoriev I."/>
            <person name="Longcore J.E."/>
            <person name="James T.Y."/>
        </authorList>
    </citation>
    <scope>NUCLEOTIDE SEQUENCE</scope>
    <source>
        <strain evidence="3">JEL0318</strain>
    </source>
</reference>
<dbReference type="InterPro" id="IPR009057">
    <property type="entry name" value="Homeodomain-like_sf"/>
</dbReference>
<feature type="domain" description="Myb-like" evidence="2">
    <location>
        <begin position="86"/>
        <end position="135"/>
    </location>
</feature>
<dbReference type="SUPFAM" id="SSF46689">
    <property type="entry name" value="Homeodomain-like"/>
    <property type="match status" value="1"/>
</dbReference>
<organism evidence="3 4">
    <name type="scientific">Rhizophlyctis rosea</name>
    <dbReference type="NCBI Taxonomy" id="64517"/>
    <lineage>
        <taxon>Eukaryota</taxon>
        <taxon>Fungi</taxon>
        <taxon>Fungi incertae sedis</taxon>
        <taxon>Chytridiomycota</taxon>
        <taxon>Chytridiomycota incertae sedis</taxon>
        <taxon>Chytridiomycetes</taxon>
        <taxon>Rhizophlyctidales</taxon>
        <taxon>Rhizophlyctidaceae</taxon>
        <taxon>Rhizophlyctis</taxon>
    </lineage>
</organism>
<dbReference type="InterPro" id="IPR001005">
    <property type="entry name" value="SANT/Myb"/>
</dbReference>
<dbReference type="EMBL" id="JADGJD010000397">
    <property type="protein sequence ID" value="KAJ3051429.1"/>
    <property type="molecule type" value="Genomic_DNA"/>
</dbReference>
<dbReference type="PROSITE" id="PS50090">
    <property type="entry name" value="MYB_LIKE"/>
    <property type="match status" value="1"/>
</dbReference>
<dbReference type="Gene3D" id="1.10.10.60">
    <property type="entry name" value="Homeodomain-like"/>
    <property type="match status" value="1"/>
</dbReference>
<protein>
    <recommendedName>
        <fullName evidence="2">Myb-like domain-containing protein</fullName>
    </recommendedName>
</protein>
<comment type="caution">
    <text evidence="3">The sequence shown here is derived from an EMBL/GenBank/DDBJ whole genome shotgun (WGS) entry which is preliminary data.</text>
</comment>
<dbReference type="CDD" id="cd00167">
    <property type="entry name" value="SANT"/>
    <property type="match status" value="1"/>
</dbReference>
<feature type="compositionally biased region" description="Low complexity" evidence="1">
    <location>
        <begin position="41"/>
        <end position="54"/>
    </location>
</feature>
<evidence type="ECO:0000313" key="4">
    <source>
        <dbReference type="Proteomes" id="UP001212841"/>
    </source>
</evidence>
<feature type="region of interest" description="Disordered" evidence="1">
    <location>
        <begin position="1"/>
        <end position="94"/>
    </location>
</feature>